<dbReference type="InterPro" id="IPR036651">
    <property type="entry name" value="Gln_synt_N_sf"/>
</dbReference>
<reference evidence="9" key="1">
    <citation type="journal article" date="2020" name="Nature">
        <title>Giant virus diversity and host interactions through global metagenomics.</title>
        <authorList>
            <person name="Schulz F."/>
            <person name="Roux S."/>
            <person name="Paez-Espino D."/>
            <person name="Jungbluth S."/>
            <person name="Walsh D.A."/>
            <person name="Denef V.J."/>
            <person name="McMahon K.D."/>
            <person name="Konstantinidis K.T."/>
            <person name="Eloe-Fadrosh E.A."/>
            <person name="Kyrpides N.C."/>
            <person name="Woyke T."/>
        </authorList>
    </citation>
    <scope>NUCLEOTIDE SEQUENCE</scope>
    <source>
        <strain evidence="9">GVMAG-M-3300009159-65</strain>
    </source>
</reference>
<dbReference type="PROSITE" id="PS00180">
    <property type="entry name" value="GLNA_1"/>
    <property type="match status" value="1"/>
</dbReference>
<evidence type="ECO:0000256" key="5">
    <source>
        <dbReference type="ARBA" id="ARBA00022840"/>
    </source>
</evidence>
<comment type="catalytic activity">
    <reaction evidence="6">
        <text>L-glutamate + NH4(+) + ATP = L-glutamine + ADP + phosphate + H(+)</text>
        <dbReference type="Rhea" id="RHEA:16169"/>
        <dbReference type="ChEBI" id="CHEBI:15378"/>
        <dbReference type="ChEBI" id="CHEBI:28938"/>
        <dbReference type="ChEBI" id="CHEBI:29985"/>
        <dbReference type="ChEBI" id="CHEBI:30616"/>
        <dbReference type="ChEBI" id="CHEBI:43474"/>
        <dbReference type="ChEBI" id="CHEBI:58359"/>
        <dbReference type="ChEBI" id="CHEBI:456216"/>
        <dbReference type="EC" id="6.3.1.2"/>
    </reaction>
</comment>
<proteinExistence type="inferred from homology"/>
<feature type="domain" description="GS beta-grasp" evidence="7">
    <location>
        <begin position="3"/>
        <end position="82"/>
    </location>
</feature>
<dbReference type="GO" id="GO:0005524">
    <property type="term" value="F:ATP binding"/>
    <property type="evidence" value="ECO:0007669"/>
    <property type="project" value="UniProtKB-KW"/>
</dbReference>
<protein>
    <recommendedName>
        <fullName evidence="2">glutamine synthetase</fullName>
        <ecNumber evidence="2">6.3.1.2</ecNumber>
    </recommendedName>
</protein>
<keyword evidence="4" id="KW-0547">Nucleotide-binding</keyword>
<dbReference type="PROSITE" id="PS51987">
    <property type="entry name" value="GS_CATALYTIC"/>
    <property type="match status" value="1"/>
</dbReference>
<dbReference type="InterPro" id="IPR027302">
    <property type="entry name" value="Gln_synth_N_conserv_site"/>
</dbReference>
<dbReference type="PROSITE" id="PS51986">
    <property type="entry name" value="GS_BETA_GRASP"/>
    <property type="match status" value="1"/>
</dbReference>
<evidence type="ECO:0000259" key="8">
    <source>
        <dbReference type="PROSITE" id="PS51987"/>
    </source>
</evidence>
<dbReference type="InterPro" id="IPR008147">
    <property type="entry name" value="Gln_synt_N"/>
</dbReference>
<dbReference type="GO" id="GO:0006542">
    <property type="term" value="P:glutamine biosynthetic process"/>
    <property type="evidence" value="ECO:0007669"/>
    <property type="project" value="InterPro"/>
</dbReference>
<keyword evidence="5" id="KW-0067">ATP-binding</keyword>
<dbReference type="SUPFAM" id="SSF54368">
    <property type="entry name" value="Glutamine synthetase, N-terminal domain"/>
    <property type="match status" value="1"/>
</dbReference>
<dbReference type="PANTHER" id="PTHR20852">
    <property type="entry name" value="GLUTAMINE SYNTHETASE"/>
    <property type="match status" value="1"/>
</dbReference>
<dbReference type="InterPro" id="IPR014746">
    <property type="entry name" value="Gln_synth/guanido_kin_cat_dom"/>
</dbReference>
<accession>A0A6C0ESZ6</accession>
<keyword evidence="3" id="KW-0436">Ligase</keyword>
<feature type="domain" description="GS catalytic" evidence="8">
    <location>
        <begin position="88"/>
        <end position="329"/>
    </location>
</feature>
<dbReference type="InterPro" id="IPR027303">
    <property type="entry name" value="Gln_synth_gly_rich_site"/>
</dbReference>
<dbReference type="InterPro" id="IPR050292">
    <property type="entry name" value="Glutamine_Synthetase"/>
</dbReference>
<dbReference type="AlphaFoldDB" id="A0A6C0ESZ6"/>
<dbReference type="EMBL" id="MN738934">
    <property type="protein sequence ID" value="QHT32306.1"/>
    <property type="molecule type" value="Genomic_DNA"/>
</dbReference>
<dbReference type="PROSITE" id="PS00181">
    <property type="entry name" value="GLNA_ATP"/>
    <property type="match status" value="1"/>
</dbReference>
<evidence type="ECO:0000256" key="2">
    <source>
        <dbReference type="ARBA" id="ARBA00012937"/>
    </source>
</evidence>
<evidence type="ECO:0000256" key="1">
    <source>
        <dbReference type="ARBA" id="ARBA00009897"/>
    </source>
</evidence>
<dbReference type="Gene3D" id="3.30.590.10">
    <property type="entry name" value="Glutamine synthetase/guanido kinase, catalytic domain"/>
    <property type="match status" value="1"/>
</dbReference>
<evidence type="ECO:0000313" key="9">
    <source>
        <dbReference type="EMBL" id="QHT32306.1"/>
    </source>
</evidence>
<evidence type="ECO:0000259" key="7">
    <source>
        <dbReference type="PROSITE" id="PS51986"/>
    </source>
</evidence>
<dbReference type="GO" id="GO:0005737">
    <property type="term" value="C:cytoplasm"/>
    <property type="evidence" value="ECO:0007669"/>
    <property type="project" value="TreeGrafter"/>
</dbReference>
<dbReference type="InterPro" id="IPR008146">
    <property type="entry name" value="Gln_synth_cat_dom"/>
</dbReference>
<dbReference type="PANTHER" id="PTHR20852:SF57">
    <property type="entry name" value="GLUTAMINE SYNTHETASE 2 CYTOPLASMIC"/>
    <property type="match status" value="1"/>
</dbReference>
<organism evidence="9">
    <name type="scientific">viral metagenome</name>
    <dbReference type="NCBI Taxonomy" id="1070528"/>
    <lineage>
        <taxon>unclassified sequences</taxon>
        <taxon>metagenomes</taxon>
        <taxon>organismal metagenomes</taxon>
    </lineage>
</organism>
<evidence type="ECO:0000256" key="3">
    <source>
        <dbReference type="ARBA" id="ARBA00022598"/>
    </source>
</evidence>
<sequence>MTTFVEYIWLGGENELRSKTRVLYTPVNSIYDIPEWDYDGSSTKQAEGSNSEITLKPCAIFRDPYRVETAFLVLCSTYLDDKPLSNNHREMAKNIFAQKLEEQPWYGLEQEYFLYDIETNLPLGFPRNGKQGQYYCSVGLKNAFGRKIAEEHMLDCIFAGITISGINSEVAPGQWEYQVGPCTGIDAADQLWVARYILQRTTEKYGVYVCLDPKPLAGWNGSGCHTNFSTLKMREPGGITEIYKAIQKLSLTHDEHIALYGSDNEKRLTGLYETSSFTKFTWGKADRGASVRVGNKTIKDECGYFEDRRPSSNMDPYLVTSKIFQTTCL</sequence>
<evidence type="ECO:0000256" key="4">
    <source>
        <dbReference type="ARBA" id="ARBA00022741"/>
    </source>
</evidence>
<dbReference type="FunFam" id="3.30.590.10:FF:000004">
    <property type="entry name" value="Glutamine synthetase"/>
    <property type="match status" value="1"/>
</dbReference>
<dbReference type="GO" id="GO:0004356">
    <property type="term" value="F:glutamine synthetase activity"/>
    <property type="evidence" value="ECO:0007669"/>
    <property type="project" value="UniProtKB-EC"/>
</dbReference>
<dbReference type="Pfam" id="PF00120">
    <property type="entry name" value="Gln-synt_C"/>
    <property type="match status" value="1"/>
</dbReference>
<dbReference type="SMART" id="SM01230">
    <property type="entry name" value="Gln-synt_C"/>
    <property type="match status" value="1"/>
</dbReference>
<dbReference type="EC" id="6.3.1.2" evidence="2"/>
<name>A0A6C0ESZ6_9ZZZZ</name>
<dbReference type="Gene3D" id="3.10.20.70">
    <property type="entry name" value="Glutamine synthetase, N-terminal domain"/>
    <property type="match status" value="1"/>
</dbReference>
<dbReference type="SUPFAM" id="SSF55931">
    <property type="entry name" value="Glutamine synthetase/guanido kinase"/>
    <property type="match status" value="1"/>
</dbReference>
<evidence type="ECO:0000256" key="6">
    <source>
        <dbReference type="ARBA" id="ARBA00049436"/>
    </source>
</evidence>
<comment type="similarity">
    <text evidence="1">Belongs to the glutamine synthetase family.</text>
</comment>